<protein>
    <submittedName>
        <fullName evidence="8">Methyl-accepting chemotaxis protein McpM</fullName>
    </submittedName>
</protein>
<dbReference type="EMBL" id="AE005673">
    <property type="protein sequence ID" value="AAK24288.1"/>
    <property type="molecule type" value="Genomic_DNA"/>
</dbReference>
<dbReference type="SUPFAM" id="SSF46458">
    <property type="entry name" value="Globin-like"/>
    <property type="match status" value="1"/>
</dbReference>
<evidence type="ECO:0000256" key="4">
    <source>
        <dbReference type="PROSITE-ProRule" id="PRU00284"/>
    </source>
</evidence>
<keyword evidence="9" id="KW-1185">Reference proteome</keyword>
<dbReference type="InterPro" id="IPR004089">
    <property type="entry name" value="MCPsignal_dom"/>
</dbReference>
<dbReference type="InterPro" id="IPR009050">
    <property type="entry name" value="Globin-like_sf"/>
</dbReference>
<comment type="subcellular location">
    <subcellularLocation>
        <location evidence="1">Membrane</location>
    </subcellularLocation>
</comment>
<accession>Q9A5Y0</accession>
<dbReference type="InterPro" id="IPR039379">
    <property type="entry name" value="Protoglobin_sensor_dom"/>
</dbReference>
<evidence type="ECO:0000259" key="7">
    <source>
        <dbReference type="PROSITE" id="PS50885"/>
    </source>
</evidence>
<dbReference type="AlphaFoldDB" id="Q9A5Y0"/>
<dbReference type="Pfam" id="PF11563">
    <property type="entry name" value="Protoglobin"/>
    <property type="match status" value="1"/>
</dbReference>
<dbReference type="PROSITE" id="PS50111">
    <property type="entry name" value="CHEMOTAXIS_TRANSDUC_2"/>
    <property type="match status" value="1"/>
</dbReference>
<sequence length="555" mass="59115">MAKIGRRCGHGAHRAKLQSWLTDSVHQHGQPILTSESESPGMSANAKLDQRMAFMRFDERSRAHLRAIKPVIDAEIGAALGQFYSQVRLFPDTRVKFRDDGHMAGAERAQAAHWRRIAEAGYGESYVRDVERIGRSHADADIAPQWYIGGYAVVVEEVMRALVAKRAKGLFNSAKSDAELADGLSALIKAAFLDMDLSVSTYIDVLLEEREALEREREEAEHRQAAAVKAVGEALARLAAGDLSARVEGDLSPEFHGLKADFEQATSALTEAMSAVERAAGGIRAGADGIAHSAEDLSQRTEQQAATLEQTAAAVEELTSAVGKTARGAREVSSRVSEASAEVERSGDIVTRAAEAMTKIEAQSQQVNQILGMIDEIAFQTNLLALNAGVEAARAGDSGKGFAVVAQEVRALAQRSAQAASDIKSLITQSSRQVSEGVDLVGQTGEALRGIHEKVGGIDELVNAIAASASEQATALGQVNAAVTQLDQVTQRNAAMVSQSTDATHALRVEAADLSNRVGAFRLGARSQPTHQEQPAENPVHAARARVAAFARPGR</sequence>
<feature type="domain" description="Methyl-accepting transducer" evidence="6">
    <location>
        <begin position="279"/>
        <end position="508"/>
    </location>
</feature>
<evidence type="ECO:0000313" key="8">
    <source>
        <dbReference type="EMBL" id="AAK24288.1"/>
    </source>
</evidence>
<keyword evidence="5" id="KW-0175">Coiled coil</keyword>
<dbReference type="GO" id="GO:0006935">
    <property type="term" value="P:chemotaxis"/>
    <property type="evidence" value="ECO:0007669"/>
    <property type="project" value="UniProtKB-KW"/>
</dbReference>
<dbReference type="STRING" id="190650.CC_2317"/>
<dbReference type="Proteomes" id="UP000001816">
    <property type="component" value="Chromosome"/>
</dbReference>
<dbReference type="HOGENOM" id="CLU_000445_107_18_5"/>
<evidence type="ECO:0000256" key="2">
    <source>
        <dbReference type="ARBA" id="ARBA00022500"/>
    </source>
</evidence>
<evidence type="ECO:0000259" key="6">
    <source>
        <dbReference type="PROSITE" id="PS50111"/>
    </source>
</evidence>
<keyword evidence="4" id="KW-0807">Transducer</keyword>
<dbReference type="Pfam" id="PF00015">
    <property type="entry name" value="MCPsignal"/>
    <property type="match status" value="1"/>
</dbReference>
<feature type="domain" description="HAMP" evidence="7">
    <location>
        <begin position="222"/>
        <end position="274"/>
    </location>
</feature>
<dbReference type="PATRIC" id="fig|190650.5.peg.2337"/>
<dbReference type="PROSITE" id="PS50885">
    <property type="entry name" value="HAMP"/>
    <property type="match status" value="1"/>
</dbReference>
<dbReference type="PIR" id="D87536">
    <property type="entry name" value="D87536"/>
</dbReference>
<dbReference type="GO" id="GO:0007165">
    <property type="term" value="P:signal transduction"/>
    <property type="evidence" value="ECO:0007669"/>
    <property type="project" value="UniProtKB-KW"/>
</dbReference>
<dbReference type="InterPro" id="IPR003660">
    <property type="entry name" value="HAMP_dom"/>
</dbReference>
<evidence type="ECO:0000256" key="3">
    <source>
        <dbReference type="ARBA" id="ARBA00029447"/>
    </source>
</evidence>
<organism evidence="8 9">
    <name type="scientific">Caulobacter vibrioides (strain ATCC 19089 / CIP 103742 / CB 15)</name>
    <name type="common">Caulobacter crescentus</name>
    <dbReference type="NCBI Taxonomy" id="190650"/>
    <lineage>
        <taxon>Bacteria</taxon>
        <taxon>Pseudomonadati</taxon>
        <taxon>Pseudomonadota</taxon>
        <taxon>Alphaproteobacteria</taxon>
        <taxon>Caulobacterales</taxon>
        <taxon>Caulobacteraceae</taxon>
        <taxon>Caulobacter</taxon>
    </lineage>
</organism>
<dbReference type="EnsemblBacteria" id="AAK24288">
    <property type="protein sequence ID" value="AAK24288"/>
    <property type="gene ID" value="CC_2317"/>
</dbReference>
<dbReference type="PANTHER" id="PTHR43531">
    <property type="entry name" value="PROTEIN ICFG"/>
    <property type="match status" value="1"/>
</dbReference>
<dbReference type="SMART" id="SM00283">
    <property type="entry name" value="MA"/>
    <property type="match status" value="1"/>
</dbReference>
<dbReference type="InterPro" id="IPR012292">
    <property type="entry name" value="Globin/Proto"/>
</dbReference>
<dbReference type="GO" id="GO:0019825">
    <property type="term" value="F:oxygen binding"/>
    <property type="evidence" value="ECO:0007669"/>
    <property type="project" value="InterPro"/>
</dbReference>
<feature type="coiled-coil region" evidence="5">
    <location>
        <begin position="203"/>
        <end position="230"/>
    </location>
</feature>
<dbReference type="SMR" id="Q9A5Y0"/>
<dbReference type="CDD" id="cd01068">
    <property type="entry name" value="globin_sensor"/>
    <property type="match status" value="1"/>
</dbReference>
<comment type="similarity">
    <text evidence="3">Belongs to the methyl-accepting chemotaxis (MCP) protein family.</text>
</comment>
<evidence type="ECO:0000256" key="1">
    <source>
        <dbReference type="ARBA" id="ARBA00004370"/>
    </source>
</evidence>
<dbReference type="CDD" id="cd11386">
    <property type="entry name" value="MCP_signal"/>
    <property type="match status" value="1"/>
</dbReference>
<proteinExistence type="inferred from homology"/>
<reference evidence="8 9" key="1">
    <citation type="journal article" date="2001" name="Proc. Natl. Acad. Sci. U.S.A.">
        <title>Complete genome sequence of Caulobacter crescentus.</title>
        <authorList>
            <person name="Nierman W.C."/>
            <person name="Feldblyum T.V."/>
            <person name="Laub M.T."/>
            <person name="Paulsen I.T."/>
            <person name="Nelson K.E."/>
            <person name="Eisen J.A."/>
            <person name="Heidelberg J.F."/>
            <person name="Alley M.R."/>
            <person name="Ohta N."/>
            <person name="Maddock J.R."/>
            <person name="Potocka I."/>
            <person name="Nelson W.C."/>
            <person name="Newton A."/>
            <person name="Stephens C."/>
            <person name="Phadke N.D."/>
            <person name="Ely B."/>
            <person name="DeBoy R.T."/>
            <person name="Dodson R.J."/>
            <person name="Durkin A.S."/>
            <person name="Gwinn M.L."/>
            <person name="Haft D.H."/>
            <person name="Kolonay J.F."/>
            <person name="Smit J."/>
            <person name="Craven M.B."/>
            <person name="Khouri H."/>
            <person name="Shetty J."/>
            <person name="Berry K."/>
            <person name="Utterback T."/>
            <person name="Tran K."/>
            <person name="Wolf A."/>
            <person name="Vamathevan J."/>
            <person name="Ermolaeva M."/>
            <person name="White O."/>
            <person name="Salzberg S.L."/>
            <person name="Venter J.C."/>
            <person name="Shapiro L."/>
            <person name="Fraser C.M."/>
        </authorList>
    </citation>
    <scope>NUCLEOTIDE SEQUENCE [LARGE SCALE GENOMIC DNA]</scope>
    <source>
        <strain evidence="9">ATCC 19089 / CB15</strain>
    </source>
</reference>
<evidence type="ECO:0000313" key="9">
    <source>
        <dbReference type="Proteomes" id="UP000001816"/>
    </source>
</evidence>
<dbReference type="KEGG" id="ccr:CC_2317"/>
<feature type="coiled-coil region" evidence="5">
    <location>
        <begin position="291"/>
        <end position="318"/>
    </location>
</feature>
<dbReference type="eggNOG" id="COG0840">
    <property type="taxonomic scope" value="Bacteria"/>
</dbReference>
<dbReference type="GO" id="GO:0020037">
    <property type="term" value="F:heme binding"/>
    <property type="evidence" value="ECO:0007669"/>
    <property type="project" value="InterPro"/>
</dbReference>
<dbReference type="SMART" id="SM00304">
    <property type="entry name" value="HAMP"/>
    <property type="match status" value="1"/>
</dbReference>
<dbReference type="InterPro" id="IPR044398">
    <property type="entry name" value="Globin-sensor_dom"/>
</dbReference>
<name>Q9A5Y0_CAUVC</name>
<dbReference type="Gene3D" id="1.10.490.10">
    <property type="entry name" value="Globins"/>
    <property type="match status" value="1"/>
</dbReference>
<gene>
    <name evidence="8" type="ordered locus">CC_2317</name>
</gene>
<dbReference type="PANTHER" id="PTHR43531:SF11">
    <property type="entry name" value="METHYL-ACCEPTING CHEMOTAXIS PROTEIN 3"/>
    <property type="match status" value="1"/>
</dbReference>
<dbReference type="GO" id="GO:0016020">
    <property type="term" value="C:membrane"/>
    <property type="evidence" value="ECO:0007669"/>
    <property type="project" value="UniProtKB-SubCell"/>
</dbReference>
<dbReference type="FunFam" id="1.10.287.950:FF:000001">
    <property type="entry name" value="Methyl-accepting chemotaxis sensory transducer"/>
    <property type="match status" value="1"/>
</dbReference>
<dbReference type="InterPro" id="IPR051310">
    <property type="entry name" value="MCP_chemotaxis"/>
</dbReference>
<dbReference type="SUPFAM" id="SSF58104">
    <property type="entry name" value="Methyl-accepting chemotaxis protein (MCP) signaling domain"/>
    <property type="match status" value="1"/>
</dbReference>
<evidence type="ECO:0000256" key="5">
    <source>
        <dbReference type="SAM" id="Coils"/>
    </source>
</evidence>
<dbReference type="BioCyc" id="CAULO:CC2317-MONOMER"/>
<dbReference type="Gene3D" id="1.10.287.950">
    <property type="entry name" value="Methyl-accepting chemotaxis protein"/>
    <property type="match status" value="1"/>
</dbReference>
<keyword evidence="2" id="KW-0145">Chemotaxis</keyword>